<sequence length="133" mass="15589">MKFVSGNIEVYRDMHVSCETVWNVITDTKRWIEWGPSIIAVDCKDRYIRKGVRGRVQTALGLWVHYEITGFDEGRYWSWRIFGIHATGHRIEQQEGDKCRLIFEMPLFAAPYAVVCKTALKRIAQIVEKRDIL</sequence>
<evidence type="ECO:0000313" key="2">
    <source>
        <dbReference type="Proteomes" id="UP000218542"/>
    </source>
</evidence>
<dbReference type="InterPro" id="IPR023393">
    <property type="entry name" value="START-like_dom_sf"/>
</dbReference>
<dbReference type="SUPFAM" id="SSF55961">
    <property type="entry name" value="Bet v1-like"/>
    <property type="match status" value="1"/>
</dbReference>
<accession>A0A286U353</accession>
<dbReference type="Proteomes" id="UP000218542">
    <property type="component" value="Unassembled WGS sequence"/>
</dbReference>
<evidence type="ECO:0000313" key="1">
    <source>
        <dbReference type="EMBL" id="GAX62564.1"/>
    </source>
</evidence>
<organism evidence="1 2">
    <name type="scientific">Candidatus Scalindua japonica</name>
    <dbReference type="NCBI Taxonomy" id="1284222"/>
    <lineage>
        <taxon>Bacteria</taxon>
        <taxon>Pseudomonadati</taxon>
        <taxon>Planctomycetota</taxon>
        <taxon>Candidatus Brocadiia</taxon>
        <taxon>Candidatus Brocadiales</taxon>
        <taxon>Candidatus Scalinduaceae</taxon>
        <taxon>Candidatus Scalindua</taxon>
    </lineage>
</organism>
<keyword evidence="2" id="KW-1185">Reference proteome</keyword>
<dbReference type="AlphaFoldDB" id="A0A286U353"/>
<dbReference type="InterPro" id="IPR019587">
    <property type="entry name" value="Polyketide_cyclase/dehydratase"/>
</dbReference>
<evidence type="ECO:0008006" key="3">
    <source>
        <dbReference type="Google" id="ProtNLM"/>
    </source>
</evidence>
<comment type="caution">
    <text evidence="1">The sequence shown here is derived from an EMBL/GenBank/DDBJ whole genome shotgun (WGS) entry which is preliminary data.</text>
</comment>
<gene>
    <name evidence="1" type="ORF">SCALIN_C35_0003</name>
</gene>
<name>A0A286U353_9BACT</name>
<proteinExistence type="predicted"/>
<protein>
    <recommendedName>
        <fullName evidence="3">SRPBCC family protein</fullName>
    </recommendedName>
</protein>
<reference evidence="2" key="1">
    <citation type="journal article" date="2017" name="Environ. Microbiol. Rep.">
        <title>Genetic Diversity of Marine Anaerobic Ammonium-Oxidizing Bacteria as Revealed by Genomic and Proteomic Analyses of 'Candidatus Scalindua japonica'.</title>
        <authorList>
            <person name="Oshiki M."/>
            <person name="Mizuto K."/>
            <person name="Kimura Z."/>
            <person name="Kindaichi T."/>
            <person name="Satoh H."/>
            <person name="Okabe S."/>
        </authorList>
    </citation>
    <scope>NUCLEOTIDE SEQUENCE [LARGE SCALE GENOMIC DNA]</scope>
    <source>
        <strain evidence="2">husup-a2</strain>
    </source>
</reference>
<dbReference type="Gene3D" id="3.30.530.20">
    <property type="match status" value="1"/>
</dbReference>
<dbReference type="Pfam" id="PF10604">
    <property type="entry name" value="Polyketide_cyc2"/>
    <property type="match status" value="1"/>
</dbReference>
<dbReference type="EMBL" id="BAOS01000035">
    <property type="protein sequence ID" value="GAX62564.1"/>
    <property type="molecule type" value="Genomic_DNA"/>
</dbReference>